<dbReference type="VEuPathDB" id="FungiDB:PC110_g20265"/>
<dbReference type="GO" id="GO:0005829">
    <property type="term" value="C:cytosol"/>
    <property type="evidence" value="ECO:0007669"/>
    <property type="project" value="TreeGrafter"/>
</dbReference>
<dbReference type="GO" id="GO:0006879">
    <property type="term" value="P:intracellular iron ion homeostasis"/>
    <property type="evidence" value="ECO:0007669"/>
    <property type="project" value="TreeGrafter"/>
</dbReference>
<feature type="domain" description="Glutaredoxin" evidence="5">
    <location>
        <begin position="66"/>
        <end position="130"/>
    </location>
</feature>
<sequence length="136" mass="15475">MKDTPSKPKCGFKTTVKFLRDHQMSSLDISSDEQMAKDGDLSEQLGAEKKSKKENKYEQLINRARVMTFIKGTPQLPQCGFSRELVDILCADGFKYDYFEILPDDSVRQGLKKYSNWPTFPLLYVNGELIGGLNIV</sequence>
<dbReference type="GO" id="GO:0051536">
    <property type="term" value="F:iron-sulfur cluster binding"/>
    <property type="evidence" value="ECO:0007669"/>
    <property type="project" value="UniProtKB-KW"/>
</dbReference>
<dbReference type="InterPro" id="IPR004480">
    <property type="entry name" value="Monothiol_GRX-rel"/>
</dbReference>
<evidence type="ECO:0000256" key="4">
    <source>
        <dbReference type="SAM" id="MobiDB-lite"/>
    </source>
</evidence>
<name>A0A8T1TRS4_9STRA</name>
<dbReference type="Pfam" id="PF00462">
    <property type="entry name" value="Glutaredoxin"/>
    <property type="match status" value="1"/>
</dbReference>
<keyword evidence="3" id="KW-0411">Iron-sulfur</keyword>
<comment type="caution">
    <text evidence="6">The sequence shown here is derived from an EMBL/GenBank/DDBJ whole genome shotgun (WGS) entry which is preliminary data.</text>
</comment>
<keyword evidence="2" id="KW-0408">Iron</keyword>
<dbReference type="AlphaFoldDB" id="A0A8T1TRS4"/>
<dbReference type="CDD" id="cd03028">
    <property type="entry name" value="GRX_PICOT_like"/>
    <property type="match status" value="1"/>
</dbReference>
<dbReference type="InterPro" id="IPR033658">
    <property type="entry name" value="GRX_PICOT-like"/>
</dbReference>
<proteinExistence type="predicted"/>
<dbReference type="OrthoDB" id="415696at2759"/>
<protein>
    <recommendedName>
        <fullName evidence="5">Glutaredoxin domain-containing protein</fullName>
    </recommendedName>
</protein>
<feature type="region of interest" description="Disordered" evidence="4">
    <location>
        <begin position="29"/>
        <end position="50"/>
    </location>
</feature>
<evidence type="ECO:0000256" key="3">
    <source>
        <dbReference type="ARBA" id="ARBA00023014"/>
    </source>
</evidence>
<dbReference type="Proteomes" id="UP000688947">
    <property type="component" value="Unassembled WGS sequence"/>
</dbReference>
<keyword evidence="1" id="KW-0479">Metal-binding</keyword>
<dbReference type="PROSITE" id="PS51354">
    <property type="entry name" value="GLUTAREDOXIN_2"/>
    <property type="match status" value="1"/>
</dbReference>
<evidence type="ECO:0000256" key="1">
    <source>
        <dbReference type="ARBA" id="ARBA00022723"/>
    </source>
</evidence>
<evidence type="ECO:0000313" key="7">
    <source>
        <dbReference type="Proteomes" id="UP000688947"/>
    </source>
</evidence>
<dbReference type="PANTHER" id="PTHR10293:SF73">
    <property type="entry name" value="GLUTAREDOXIN-3"/>
    <property type="match status" value="1"/>
</dbReference>
<dbReference type="GO" id="GO:0046872">
    <property type="term" value="F:metal ion binding"/>
    <property type="evidence" value="ECO:0007669"/>
    <property type="project" value="UniProtKB-KW"/>
</dbReference>
<organism evidence="6 7">
    <name type="scientific">Phytophthora cactorum</name>
    <dbReference type="NCBI Taxonomy" id="29920"/>
    <lineage>
        <taxon>Eukaryota</taxon>
        <taxon>Sar</taxon>
        <taxon>Stramenopiles</taxon>
        <taxon>Oomycota</taxon>
        <taxon>Peronosporomycetes</taxon>
        <taxon>Peronosporales</taxon>
        <taxon>Peronosporaceae</taxon>
        <taxon>Phytophthora</taxon>
    </lineage>
</organism>
<evidence type="ECO:0000256" key="2">
    <source>
        <dbReference type="ARBA" id="ARBA00023004"/>
    </source>
</evidence>
<evidence type="ECO:0000259" key="5">
    <source>
        <dbReference type="Pfam" id="PF00462"/>
    </source>
</evidence>
<dbReference type="EMBL" id="JAENGZ010001819">
    <property type="protein sequence ID" value="KAG6946100.1"/>
    <property type="molecule type" value="Genomic_DNA"/>
</dbReference>
<dbReference type="InterPro" id="IPR002109">
    <property type="entry name" value="Glutaredoxin"/>
</dbReference>
<accession>A0A8T1TRS4</accession>
<reference evidence="6" key="1">
    <citation type="submission" date="2021-01" db="EMBL/GenBank/DDBJ databases">
        <title>Phytophthora aleatoria, a newly-described species from Pinus radiata is distinct from Phytophthora cactorum isolates based on comparative genomics.</title>
        <authorList>
            <person name="Mcdougal R."/>
            <person name="Panda P."/>
            <person name="Williams N."/>
            <person name="Studholme D.J."/>
        </authorList>
    </citation>
    <scope>NUCLEOTIDE SEQUENCE</scope>
    <source>
        <strain evidence="6">NZFS 3830</strain>
    </source>
</reference>
<feature type="compositionally biased region" description="Basic and acidic residues" evidence="4">
    <location>
        <begin position="34"/>
        <end position="50"/>
    </location>
</feature>
<dbReference type="GO" id="GO:0005634">
    <property type="term" value="C:nucleus"/>
    <property type="evidence" value="ECO:0007669"/>
    <property type="project" value="TreeGrafter"/>
</dbReference>
<evidence type="ECO:0000313" key="6">
    <source>
        <dbReference type="EMBL" id="KAG6946100.1"/>
    </source>
</evidence>
<gene>
    <name evidence="6" type="ORF">JG687_00016916</name>
</gene>
<dbReference type="PANTHER" id="PTHR10293">
    <property type="entry name" value="GLUTAREDOXIN FAMILY MEMBER"/>
    <property type="match status" value="1"/>
</dbReference>